<reference evidence="1" key="2">
    <citation type="submission" date="2023-05" db="EMBL/GenBank/DDBJ databases">
        <authorList>
            <consortium name="Lawrence Berkeley National Laboratory"/>
            <person name="Steindorff A."/>
            <person name="Hensen N."/>
            <person name="Bonometti L."/>
            <person name="Westerberg I."/>
            <person name="Brannstrom I.O."/>
            <person name="Guillou S."/>
            <person name="Cros-Aarteil S."/>
            <person name="Calhoun S."/>
            <person name="Haridas S."/>
            <person name="Kuo A."/>
            <person name="Mondo S."/>
            <person name="Pangilinan J."/>
            <person name="Riley R."/>
            <person name="Labutti K."/>
            <person name="Andreopoulos B."/>
            <person name="Lipzen A."/>
            <person name="Chen C."/>
            <person name="Yanf M."/>
            <person name="Daum C."/>
            <person name="Ng V."/>
            <person name="Clum A."/>
            <person name="Ohm R."/>
            <person name="Martin F."/>
            <person name="Silar P."/>
            <person name="Natvig D."/>
            <person name="Lalanne C."/>
            <person name="Gautier V."/>
            <person name="Ament-Velasquez S.L."/>
            <person name="Kruys A."/>
            <person name="Hutchinson M.I."/>
            <person name="Powell A.J."/>
            <person name="Barry K."/>
            <person name="Miller A.N."/>
            <person name="Grigoriev I.V."/>
            <person name="Debuchy R."/>
            <person name="Gladieux P."/>
            <person name="Thoren M.H."/>
            <person name="Johannesson H."/>
        </authorList>
    </citation>
    <scope>NUCLEOTIDE SEQUENCE</scope>
    <source>
        <strain evidence="1">PSN243</strain>
    </source>
</reference>
<sequence>MARRNQCIGSKPTFNPNIAITDEETLEKAMHALEDNDIDTAIRTYFHIPKADSYVYHAIASITLAQVQAMVRLGDKNDLHNWYDNCRNDQGEKLPPPNPSDLTAYTSIFLPSTSTSSALRAFTSNARKSSIRALSSSHLSSLFHLPPTSHPLPNKTKTTSVPPNPYLTFLLPTCHLLSWCGPTPLENLTRHNKSHPILPIYMHHFSCVCPSHDALTLLAKYAAGRRILDVGSGTGYWSFMLRQYGAECVPLDNGQSAWRTMWVDDTVEADVMTWLARKENCGGEDMMLLVVYPIVGGGIAGGAEGGFMRGLMKICKAELIAVVGTQNRNGYTAFRDMTVDEFVGREHRDWTKVVQLPLPSLPGKDDALFIFQRKDKVHLPGNKKD</sequence>
<dbReference type="PANTHER" id="PTHR39290:SF6">
    <property type="entry name" value="S-ADENOSYL-L-METHIONINE-DEPENDENT METHYLTRANSFERASES SUPERFAMILY PROTEIN"/>
    <property type="match status" value="1"/>
</dbReference>
<dbReference type="InterPro" id="IPR029063">
    <property type="entry name" value="SAM-dependent_MTases_sf"/>
</dbReference>
<keyword evidence="2" id="KW-1185">Reference proteome</keyword>
<dbReference type="SUPFAM" id="SSF53335">
    <property type="entry name" value="S-adenosyl-L-methionine-dependent methyltransferases"/>
    <property type="match status" value="1"/>
</dbReference>
<organism evidence="1 2">
    <name type="scientific">Podospora aff. communis PSN243</name>
    <dbReference type="NCBI Taxonomy" id="3040156"/>
    <lineage>
        <taxon>Eukaryota</taxon>
        <taxon>Fungi</taxon>
        <taxon>Dikarya</taxon>
        <taxon>Ascomycota</taxon>
        <taxon>Pezizomycotina</taxon>
        <taxon>Sordariomycetes</taxon>
        <taxon>Sordariomycetidae</taxon>
        <taxon>Sordariales</taxon>
        <taxon>Podosporaceae</taxon>
        <taxon>Podospora</taxon>
    </lineage>
</organism>
<dbReference type="AlphaFoldDB" id="A0AAV9GZN7"/>
<protein>
    <recommendedName>
        <fullName evidence="3">Methyltransferase</fullName>
    </recommendedName>
</protein>
<evidence type="ECO:0000313" key="2">
    <source>
        <dbReference type="Proteomes" id="UP001321760"/>
    </source>
</evidence>
<evidence type="ECO:0000313" key="1">
    <source>
        <dbReference type="EMBL" id="KAK4453404.1"/>
    </source>
</evidence>
<accession>A0AAV9GZN7</accession>
<dbReference type="Gene3D" id="3.40.50.150">
    <property type="entry name" value="Vaccinia Virus protein VP39"/>
    <property type="match status" value="1"/>
</dbReference>
<dbReference type="PANTHER" id="PTHR39290">
    <property type="entry name" value="C3H1-TYPE DOMAIN-CONTAINING PROTEIN-RELATED"/>
    <property type="match status" value="1"/>
</dbReference>
<evidence type="ECO:0008006" key="3">
    <source>
        <dbReference type="Google" id="ProtNLM"/>
    </source>
</evidence>
<comment type="caution">
    <text evidence="1">The sequence shown here is derived from an EMBL/GenBank/DDBJ whole genome shotgun (WGS) entry which is preliminary data.</text>
</comment>
<name>A0AAV9GZN7_9PEZI</name>
<dbReference type="EMBL" id="MU865920">
    <property type="protein sequence ID" value="KAK4453404.1"/>
    <property type="molecule type" value="Genomic_DNA"/>
</dbReference>
<proteinExistence type="predicted"/>
<dbReference type="Proteomes" id="UP001321760">
    <property type="component" value="Unassembled WGS sequence"/>
</dbReference>
<gene>
    <name evidence="1" type="ORF">QBC34DRAFT_395530</name>
</gene>
<reference evidence="1" key="1">
    <citation type="journal article" date="2023" name="Mol. Phylogenet. Evol.">
        <title>Genome-scale phylogeny and comparative genomics of the fungal order Sordariales.</title>
        <authorList>
            <person name="Hensen N."/>
            <person name="Bonometti L."/>
            <person name="Westerberg I."/>
            <person name="Brannstrom I.O."/>
            <person name="Guillou S."/>
            <person name="Cros-Aarteil S."/>
            <person name="Calhoun S."/>
            <person name="Haridas S."/>
            <person name="Kuo A."/>
            <person name="Mondo S."/>
            <person name="Pangilinan J."/>
            <person name="Riley R."/>
            <person name="LaButti K."/>
            <person name="Andreopoulos B."/>
            <person name="Lipzen A."/>
            <person name="Chen C."/>
            <person name="Yan M."/>
            <person name="Daum C."/>
            <person name="Ng V."/>
            <person name="Clum A."/>
            <person name="Steindorff A."/>
            <person name="Ohm R.A."/>
            <person name="Martin F."/>
            <person name="Silar P."/>
            <person name="Natvig D.O."/>
            <person name="Lalanne C."/>
            <person name="Gautier V."/>
            <person name="Ament-Velasquez S.L."/>
            <person name="Kruys A."/>
            <person name="Hutchinson M.I."/>
            <person name="Powell A.J."/>
            <person name="Barry K."/>
            <person name="Miller A.N."/>
            <person name="Grigoriev I.V."/>
            <person name="Debuchy R."/>
            <person name="Gladieux P."/>
            <person name="Hiltunen Thoren M."/>
            <person name="Johannesson H."/>
        </authorList>
    </citation>
    <scope>NUCLEOTIDE SEQUENCE</scope>
    <source>
        <strain evidence="1">PSN243</strain>
    </source>
</reference>